<feature type="transmembrane region" description="Helical" evidence="2">
    <location>
        <begin position="232"/>
        <end position="252"/>
    </location>
</feature>
<dbReference type="RefSeq" id="WP_162359318.1">
    <property type="nucleotide sequence ID" value="NZ_CP048209.1"/>
</dbReference>
<dbReference type="KEGG" id="plyc:GXP70_24965"/>
<feature type="transmembrane region" description="Helical" evidence="2">
    <location>
        <begin position="171"/>
        <end position="189"/>
    </location>
</feature>
<feature type="region of interest" description="Disordered" evidence="1">
    <location>
        <begin position="380"/>
        <end position="463"/>
    </location>
</feature>
<dbReference type="InterPro" id="IPR025164">
    <property type="entry name" value="Toastrack_DUF4097"/>
</dbReference>
<keyword evidence="2" id="KW-0812">Transmembrane</keyword>
<dbReference type="Proteomes" id="UP000476064">
    <property type="component" value="Chromosome"/>
</dbReference>
<sequence length="661" mass="69182">MREPSRETSSFITYLAPLIAFLIPGGGHVLLGYTLPGLLLLLGTLTDIAAMIRLADESGGQFALFIIFLGLGVPCFWFYSVFGTLQLASRLRRERRRADEERQGAVSAKLILQGIAAIGLSCVLLILVQTSIDFSALIEPFGTYAPGSLLLLLAVLLVLRGTNSMLKIGRYTVAAVLVAVGGLLLWDQLKGRNDMGLIGQWWPAAFVLLGVEIVIASIAYRKTARRPSFDIGGAFLAVVVAITAFAVTQYAAMPFRWLDEFKVNLTGTSGFGEEKGFRYDKATIHQPLLPETTAIAIDNTNGNVTVKKGEVDDVVVETVMWVDTANRAEADAAAEKSTVEVNGGATLAIKAKGHPYGTNGEREPRMNMIVTIPAGSSFAMEAQPEGSSDDASASAETDGSIPASNGADIGDGSANAANSSADTASGNADTATGSTNINGTNNAATSASNTASNTPEPPKTELRIDTVNGSVDTADLTLAGGLTIKVTSGEITVHHMRGPVDAETKNGSITAMMLEGNVTLDTYNGDIKAADITGAFDGSTISGSIDLQRVTGDVDTDTKNGQIGIQEAQSAVRADTLNGDIRIASAIVGGDWDINSSIGEIHVQIPESGNYSVNGSVTFGDVTSDLPLAINKKTIRGTVGSGAFRINIDANSSIAVNHYKS</sequence>
<evidence type="ECO:0000259" key="3">
    <source>
        <dbReference type="Pfam" id="PF13349"/>
    </source>
</evidence>
<keyword evidence="5" id="KW-1185">Reference proteome</keyword>
<feature type="compositionally biased region" description="Low complexity" evidence="1">
    <location>
        <begin position="385"/>
        <end position="400"/>
    </location>
</feature>
<feature type="transmembrane region" description="Helical" evidence="2">
    <location>
        <begin position="201"/>
        <end position="220"/>
    </location>
</feature>
<feature type="transmembrane region" description="Helical" evidence="2">
    <location>
        <begin position="110"/>
        <end position="129"/>
    </location>
</feature>
<keyword evidence="2" id="KW-0472">Membrane</keyword>
<feature type="transmembrane region" description="Helical" evidence="2">
    <location>
        <begin position="141"/>
        <end position="159"/>
    </location>
</feature>
<accession>A0A6C0G251</accession>
<dbReference type="AlphaFoldDB" id="A0A6C0G251"/>
<protein>
    <submittedName>
        <fullName evidence="4">DUF4097 domain-containing protein</fullName>
    </submittedName>
</protein>
<feature type="compositionally biased region" description="Low complexity" evidence="1">
    <location>
        <begin position="410"/>
        <end position="454"/>
    </location>
</feature>
<keyword evidence="2" id="KW-1133">Transmembrane helix</keyword>
<evidence type="ECO:0000313" key="4">
    <source>
        <dbReference type="EMBL" id="QHT62887.1"/>
    </source>
</evidence>
<reference evidence="4 5" key="1">
    <citation type="submission" date="2020-01" db="EMBL/GenBank/DDBJ databases">
        <title>Paenibacillus sp. nov., isolated from tomato rhizosphere.</title>
        <authorList>
            <person name="Weon H.-Y."/>
            <person name="Lee S.A."/>
        </authorList>
    </citation>
    <scope>NUCLEOTIDE SEQUENCE [LARGE SCALE GENOMIC DNA]</scope>
    <source>
        <strain evidence="4 5">12200R-189</strain>
    </source>
</reference>
<feature type="transmembrane region" description="Helical" evidence="2">
    <location>
        <begin position="62"/>
        <end position="89"/>
    </location>
</feature>
<feature type="domain" description="DUF4097" evidence="3">
    <location>
        <begin position="517"/>
        <end position="651"/>
    </location>
</feature>
<organism evidence="4 5">
    <name type="scientific">Paenibacillus lycopersici</name>
    <dbReference type="NCBI Taxonomy" id="2704462"/>
    <lineage>
        <taxon>Bacteria</taxon>
        <taxon>Bacillati</taxon>
        <taxon>Bacillota</taxon>
        <taxon>Bacilli</taxon>
        <taxon>Bacillales</taxon>
        <taxon>Paenibacillaceae</taxon>
        <taxon>Paenibacillus</taxon>
    </lineage>
</organism>
<evidence type="ECO:0000256" key="1">
    <source>
        <dbReference type="SAM" id="MobiDB-lite"/>
    </source>
</evidence>
<name>A0A6C0G251_9BACL</name>
<evidence type="ECO:0000256" key="2">
    <source>
        <dbReference type="SAM" id="Phobius"/>
    </source>
</evidence>
<dbReference type="Pfam" id="PF13349">
    <property type="entry name" value="DUF4097"/>
    <property type="match status" value="1"/>
</dbReference>
<proteinExistence type="predicted"/>
<dbReference type="EMBL" id="CP048209">
    <property type="protein sequence ID" value="QHT62887.1"/>
    <property type="molecule type" value="Genomic_DNA"/>
</dbReference>
<evidence type="ECO:0000313" key="5">
    <source>
        <dbReference type="Proteomes" id="UP000476064"/>
    </source>
</evidence>
<feature type="transmembrane region" description="Helical" evidence="2">
    <location>
        <begin position="12"/>
        <end position="42"/>
    </location>
</feature>
<gene>
    <name evidence="4" type="ORF">GXP70_24965</name>
</gene>